<dbReference type="Pfam" id="PF19044">
    <property type="entry name" value="P-loop_TraG"/>
    <property type="match status" value="1"/>
</dbReference>
<organism evidence="8 9">
    <name type="scientific">Sphingomonas sabuli</name>
    <dbReference type="NCBI Taxonomy" id="2764186"/>
    <lineage>
        <taxon>Bacteria</taxon>
        <taxon>Pseudomonadati</taxon>
        <taxon>Pseudomonadota</taxon>
        <taxon>Alphaproteobacteria</taxon>
        <taxon>Sphingomonadales</taxon>
        <taxon>Sphingomonadaceae</taxon>
        <taxon>Sphingomonas</taxon>
    </lineage>
</organism>
<name>A0A7G9KZC1_9SPHN</name>
<evidence type="ECO:0000256" key="1">
    <source>
        <dbReference type="ARBA" id="ARBA00006512"/>
    </source>
</evidence>
<evidence type="ECO:0000256" key="5">
    <source>
        <dbReference type="ARBA" id="ARBA00023635"/>
    </source>
</evidence>
<dbReference type="GO" id="GO:0005524">
    <property type="term" value="F:ATP binding"/>
    <property type="evidence" value="ECO:0007669"/>
    <property type="project" value="UniProtKB-KW"/>
</dbReference>
<comment type="similarity">
    <text evidence="1">Belongs to the TrbE/VirB4 family.</text>
</comment>
<dbReference type="PANTHER" id="PTHR30121:SF12">
    <property type="entry name" value="TYPE IV SECRETION SYSTEM PROTEIN CAGE"/>
    <property type="match status" value="1"/>
</dbReference>
<keyword evidence="4" id="KW-0843">Virulence</keyword>
<dbReference type="Proteomes" id="UP000515861">
    <property type="component" value="Chromosome"/>
</dbReference>
<evidence type="ECO:0000313" key="8">
    <source>
        <dbReference type="EMBL" id="QNM81720.1"/>
    </source>
</evidence>
<sequence>MSIARDRAARREKAVGDHLPYLAQVDDHTIVTRDGLAMQVIRLDGLPFETIDAVQLEARKAARDAMLQAVASARFALVHHVVRRVVTPELEGEFPDPFSEALDKAWHDRLATRRLYVNDLYLTLVVRPLAGRAKAADKLLQLFTGEQAAAKTDRSADLRELNRAREALMAALDPYGPTLLSTYDLPTGLASEPAEFLATLLNGTTTPMLLPHGELAQTLARRRISFGADAVEYGPVDGQPPEFAAILSIKDYPAETDAGMLDDLYRLPFEMVVTQSFAVVDRGPAMERIDLALRRMRSADDAAVSLRSELSLAKDEVSAGRTLFGEHHLTVLLKAPTLVDLDVIVGETQAALSDAGFVAVREELGLEAAFWAQFPGNFAYIARRALISSANFAGFASAHNFPVGTATGNFWGDAVTLFETTSAGPYFFNFHRGDLGNFTIIGPSGSGKTVVLGFLLAQARRFAPRIVFFDKDRGAEIFLRAIGGAYDTLRPGNATRLNPLALPDSPLNRRFLAEWVAKLATGDGPPPTVEEAGWIAEAIDSSYAGPPEHRRLRFLAELFRGRQRASGNDIAARLAPWHSDGEHAWLFDNAADGLDLGADTIGFDMTAILDQPALRSPTMLYLFHRVEERLDGRPTLIVVDEGWKALDDEVFVARIRDWEKTIRKRGGIVGFATQSASDALESKIASAIVEQAGTQIFMANSSAQASDYIDGFGLTQHEYDLVRTIPETARAFLVKHGADSVVVRLNLASEPDLLTVLSGRERTVRLLDDIRTEVGDAPDRWLPRLLEVA</sequence>
<evidence type="ECO:0000256" key="2">
    <source>
        <dbReference type="ARBA" id="ARBA00022741"/>
    </source>
</evidence>
<evidence type="ECO:0000256" key="4">
    <source>
        <dbReference type="ARBA" id="ARBA00023026"/>
    </source>
</evidence>
<feature type="domain" description="TraG P-loop" evidence="7">
    <location>
        <begin position="571"/>
        <end position="725"/>
    </location>
</feature>
<keyword evidence="3" id="KW-0067">ATP-binding</keyword>
<dbReference type="KEGG" id="ssau:H8M03_06480"/>
<dbReference type="InterPro" id="IPR018145">
    <property type="entry name" value="CagE_TrbE_VirB_cntrl_dom"/>
</dbReference>
<keyword evidence="2" id="KW-0547">Nucleotide-binding</keyword>
<evidence type="ECO:0000313" key="9">
    <source>
        <dbReference type="Proteomes" id="UP000515861"/>
    </source>
</evidence>
<keyword evidence="9" id="KW-1185">Reference proteome</keyword>
<proteinExistence type="inferred from homology"/>
<dbReference type="NCBIfam" id="TIGR00929">
    <property type="entry name" value="VirB4_CagE"/>
    <property type="match status" value="1"/>
</dbReference>
<evidence type="ECO:0000259" key="6">
    <source>
        <dbReference type="Pfam" id="PF03135"/>
    </source>
</evidence>
<dbReference type="SUPFAM" id="SSF52540">
    <property type="entry name" value="P-loop containing nucleoside triphosphate hydrolases"/>
    <property type="match status" value="1"/>
</dbReference>
<dbReference type="Pfam" id="PF03135">
    <property type="entry name" value="CagE_TrbE_VirB"/>
    <property type="match status" value="1"/>
</dbReference>
<feature type="domain" description="CagE TrbE VirB component of type IV transporter system central" evidence="6">
    <location>
        <begin position="180"/>
        <end position="383"/>
    </location>
</feature>
<evidence type="ECO:0000259" key="7">
    <source>
        <dbReference type="Pfam" id="PF19044"/>
    </source>
</evidence>
<dbReference type="Gene3D" id="1.10.8.730">
    <property type="match status" value="1"/>
</dbReference>
<gene>
    <name evidence="8" type="ORF">H8M03_06480</name>
</gene>
<accession>A0A7G9KZC1</accession>
<dbReference type="PANTHER" id="PTHR30121">
    <property type="entry name" value="UNCHARACTERIZED PROTEIN YJGR-RELATED"/>
    <property type="match status" value="1"/>
</dbReference>
<protein>
    <recommendedName>
        <fullName evidence="5">Type IV secretion system protein virB4</fullName>
    </recommendedName>
</protein>
<reference evidence="8 9" key="1">
    <citation type="submission" date="2020-08" db="EMBL/GenBank/DDBJ databases">
        <title>Sphingomonas sp. sand1-3 16S ribosomal RNA gene Genome sequencing and assembly.</title>
        <authorList>
            <person name="Kang M."/>
        </authorList>
    </citation>
    <scope>NUCLEOTIDE SEQUENCE [LARGE SCALE GENOMIC DNA]</scope>
    <source>
        <strain evidence="9">sand1-3</strain>
    </source>
</reference>
<dbReference type="AlphaFoldDB" id="A0A7G9KZC1"/>
<evidence type="ECO:0000256" key="3">
    <source>
        <dbReference type="ARBA" id="ARBA00022840"/>
    </source>
</evidence>
<dbReference type="InterPro" id="IPR027417">
    <property type="entry name" value="P-loop_NTPase"/>
</dbReference>
<dbReference type="Gene3D" id="3.40.50.300">
    <property type="entry name" value="P-loop containing nucleotide triphosphate hydrolases"/>
    <property type="match status" value="1"/>
</dbReference>
<dbReference type="InterPro" id="IPR043964">
    <property type="entry name" value="P-loop_TraG"/>
</dbReference>
<dbReference type="InterPro" id="IPR004346">
    <property type="entry name" value="CagE_TrbE_VirB"/>
</dbReference>
<dbReference type="RefSeq" id="WP_187478676.1">
    <property type="nucleotide sequence ID" value="NZ_CP060697.1"/>
</dbReference>
<dbReference type="InterPro" id="IPR051162">
    <property type="entry name" value="T4SS_component"/>
</dbReference>
<dbReference type="EMBL" id="CP060697">
    <property type="protein sequence ID" value="QNM81720.1"/>
    <property type="molecule type" value="Genomic_DNA"/>
</dbReference>